<dbReference type="GO" id="GO:0006508">
    <property type="term" value="P:proteolysis"/>
    <property type="evidence" value="ECO:0007669"/>
    <property type="project" value="InterPro"/>
</dbReference>
<dbReference type="SUPFAM" id="SSF53474">
    <property type="entry name" value="alpha/beta-Hydrolases"/>
    <property type="match status" value="1"/>
</dbReference>
<dbReference type="InterPro" id="IPR029058">
    <property type="entry name" value="AB_hydrolase_fold"/>
</dbReference>
<dbReference type="Pfam" id="PF00326">
    <property type="entry name" value="Peptidase_S9"/>
    <property type="match status" value="1"/>
</dbReference>
<dbReference type="PANTHER" id="PTHR42776:SF27">
    <property type="entry name" value="DIPEPTIDYL PEPTIDASE FAMILY MEMBER 6"/>
    <property type="match status" value="1"/>
</dbReference>
<feature type="non-terminal residue" evidence="3">
    <location>
        <position position="1"/>
    </location>
</feature>
<evidence type="ECO:0000313" key="3">
    <source>
        <dbReference type="EMBL" id="VAV98437.1"/>
    </source>
</evidence>
<keyword evidence="1" id="KW-0378">Hydrolase</keyword>
<dbReference type="AlphaFoldDB" id="A0A3B0S140"/>
<dbReference type="Gene3D" id="3.40.50.1820">
    <property type="entry name" value="alpha/beta hydrolase"/>
    <property type="match status" value="1"/>
</dbReference>
<protein>
    <submittedName>
        <fullName evidence="3">Prolyl oligopeptidase family protein</fullName>
    </submittedName>
</protein>
<reference evidence="3" key="1">
    <citation type="submission" date="2018-06" db="EMBL/GenBank/DDBJ databases">
        <authorList>
            <person name="Zhirakovskaya E."/>
        </authorList>
    </citation>
    <scope>NUCLEOTIDE SEQUENCE</scope>
</reference>
<feature type="domain" description="Peptidase S9 prolyl oligopeptidase catalytic" evidence="2">
    <location>
        <begin position="24"/>
        <end position="220"/>
    </location>
</feature>
<dbReference type="InterPro" id="IPR001375">
    <property type="entry name" value="Peptidase_S9_cat"/>
</dbReference>
<sequence length="222" mass="25172">APYPAVIMPHGGPWAQDFPGYDEWAQLLAHHGYLVIQPQFRGSVGFGLAHWKAGDKKWGLEMQDDLDDGMAYLVKKGLADENRLAMFGWSYGGYAAFAASMRENNIYKCAVAGAGVSDMSKISADIFDNFFSRKVQGPTVKGVSPIDHVDKVNIPIFVIHGDIDQRVNIYHSRAFVKKLKEFNKDYKYTELKGADHFSNTLFYDHKKIFYSELIDWLDNKCF</sequence>
<gene>
    <name evidence="3" type="ORF">MNBD_ALPHA01-1626</name>
</gene>
<organism evidence="3">
    <name type="scientific">hydrothermal vent metagenome</name>
    <dbReference type="NCBI Taxonomy" id="652676"/>
    <lineage>
        <taxon>unclassified sequences</taxon>
        <taxon>metagenomes</taxon>
        <taxon>ecological metagenomes</taxon>
    </lineage>
</organism>
<dbReference type="EMBL" id="UOEJ01000102">
    <property type="protein sequence ID" value="VAV98437.1"/>
    <property type="molecule type" value="Genomic_DNA"/>
</dbReference>
<evidence type="ECO:0000256" key="1">
    <source>
        <dbReference type="ARBA" id="ARBA00022801"/>
    </source>
</evidence>
<accession>A0A3B0S140</accession>
<dbReference type="GO" id="GO:0004252">
    <property type="term" value="F:serine-type endopeptidase activity"/>
    <property type="evidence" value="ECO:0007669"/>
    <property type="project" value="TreeGrafter"/>
</dbReference>
<proteinExistence type="predicted"/>
<dbReference type="PANTHER" id="PTHR42776">
    <property type="entry name" value="SERINE PEPTIDASE S9 FAMILY MEMBER"/>
    <property type="match status" value="1"/>
</dbReference>
<evidence type="ECO:0000259" key="2">
    <source>
        <dbReference type="Pfam" id="PF00326"/>
    </source>
</evidence>
<name>A0A3B0S140_9ZZZZ</name>